<evidence type="ECO:0000256" key="1">
    <source>
        <dbReference type="SAM" id="MobiDB-lite"/>
    </source>
</evidence>
<sequence length="135" mass="14462">MDDALAWGMQALRTVAVARLKETHIARVGAAEPCVWSGIFDSPQSTNAVGNVTRFWSGNGPRSGYYRKRCFAAVRNLCKLRSGDKTHSKFNPTGAGRPSEPAAVGNGIAEAQQRPGGIGYGRPAPKAYPKPYRAS</sequence>
<feature type="region of interest" description="Disordered" evidence="1">
    <location>
        <begin position="111"/>
        <end position="135"/>
    </location>
</feature>
<feature type="compositionally biased region" description="Low complexity" evidence="1">
    <location>
        <begin position="122"/>
        <end position="135"/>
    </location>
</feature>
<dbReference type="EnsemblMetazoa" id="ACOM038554-RA">
    <property type="protein sequence ID" value="ACOM038554-PA.1"/>
    <property type="gene ID" value="ACOM038554"/>
</dbReference>
<dbReference type="AlphaFoldDB" id="A0A8W7PWN2"/>
<reference evidence="2" key="1">
    <citation type="submission" date="2022-08" db="UniProtKB">
        <authorList>
            <consortium name="EnsemblMetazoa"/>
        </authorList>
    </citation>
    <scope>IDENTIFICATION</scope>
</reference>
<accession>A0A8W7PWN2</accession>
<protein>
    <submittedName>
        <fullName evidence="2">Uncharacterized protein</fullName>
    </submittedName>
</protein>
<dbReference type="Proteomes" id="UP000075882">
    <property type="component" value="Unassembled WGS sequence"/>
</dbReference>
<evidence type="ECO:0000313" key="2">
    <source>
        <dbReference type="EnsemblMetazoa" id="ACOM038554-PA.1"/>
    </source>
</evidence>
<name>A0A8W7PWN2_ANOCL</name>
<organism evidence="2">
    <name type="scientific">Anopheles coluzzii</name>
    <name type="common">African malaria mosquito</name>
    <dbReference type="NCBI Taxonomy" id="1518534"/>
    <lineage>
        <taxon>Eukaryota</taxon>
        <taxon>Metazoa</taxon>
        <taxon>Ecdysozoa</taxon>
        <taxon>Arthropoda</taxon>
        <taxon>Hexapoda</taxon>
        <taxon>Insecta</taxon>
        <taxon>Pterygota</taxon>
        <taxon>Neoptera</taxon>
        <taxon>Endopterygota</taxon>
        <taxon>Diptera</taxon>
        <taxon>Nematocera</taxon>
        <taxon>Culicoidea</taxon>
        <taxon>Culicidae</taxon>
        <taxon>Anophelinae</taxon>
        <taxon>Anopheles</taxon>
    </lineage>
</organism>
<proteinExistence type="predicted"/>